<dbReference type="InterPro" id="IPR000522">
    <property type="entry name" value="ABC_transptr_permease_BtuC"/>
</dbReference>
<keyword evidence="10" id="KW-1185">Reference proteome</keyword>
<dbReference type="InterPro" id="IPR037294">
    <property type="entry name" value="ABC_BtuC-like"/>
</dbReference>
<feature type="transmembrane region" description="Helical" evidence="8">
    <location>
        <begin position="245"/>
        <end position="271"/>
    </location>
</feature>
<keyword evidence="6 8" id="KW-1133">Transmembrane helix</keyword>
<dbReference type="Proteomes" id="UP000444960">
    <property type="component" value="Unassembled WGS sequence"/>
</dbReference>
<evidence type="ECO:0000313" key="9">
    <source>
        <dbReference type="EMBL" id="GEE01043.1"/>
    </source>
</evidence>
<dbReference type="RefSeq" id="WP_228461278.1">
    <property type="nucleotide sequence ID" value="NZ_BJOV01000003.1"/>
</dbReference>
<feature type="transmembrane region" description="Helical" evidence="8">
    <location>
        <begin position="98"/>
        <end position="117"/>
    </location>
</feature>
<organism evidence="9 10">
    <name type="scientific">Gordonia spumicola</name>
    <dbReference type="NCBI Taxonomy" id="589161"/>
    <lineage>
        <taxon>Bacteria</taxon>
        <taxon>Bacillati</taxon>
        <taxon>Actinomycetota</taxon>
        <taxon>Actinomycetes</taxon>
        <taxon>Mycobacteriales</taxon>
        <taxon>Gordoniaceae</taxon>
        <taxon>Gordonia</taxon>
    </lineage>
</organism>
<comment type="caution">
    <text evidence="9">The sequence shown here is derived from an EMBL/GenBank/DDBJ whole genome shotgun (WGS) entry which is preliminary data.</text>
</comment>
<evidence type="ECO:0000256" key="8">
    <source>
        <dbReference type="SAM" id="Phobius"/>
    </source>
</evidence>
<evidence type="ECO:0000256" key="7">
    <source>
        <dbReference type="ARBA" id="ARBA00023136"/>
    </source>
</evidence>
<dbReference type="PANTHER" id="PTHR30472:SF1">
    <property type="entry name" value="FE(3+) DICITRATE TRANSPORT SYSTEM PERMEASE PROTEIN FECC-RELATED"/>
    <property type="match status" value="1"/>
</dbReference>
<evidence type="ECO:0000256" key="2">
    <source>
        <dbReference type="ARBA" id="ARBA00007935"/>
    </source>
</evidence>
<comment type="subcellular location">
    <subcellularLocation>
        <location evidence="1">Cell membrane</location>
        <topology evidence="1">Multi-pass membrane protein</topology>
    </subcellularLocation>
</comment>
<feature type="transmembrane region" description="Helical" evidence="8">
    <location>
        <begin position="156"/>
        <end position="176"/>
    </location>
</feature>
<keyword evidence="5 8" id="KW-0812">Transmembrane</keyword>
<dbReference type="AlphaFoldDB" id="A0A7I9V7I5"/>
<dbReference type="PANTHER" id="PTHR30472">
    <property type="entry name" value="FERRIC ENTEROBACTIN TRANSPORT SYSTEM PERMEASE PROTEIN"/>
    <property type="match status" value="1"/>
</dbReference>
<feature type="transmembrane region" description="Helical" evidence="8">
    <location>
        <begin position="201"/>
        <end position="225"/>
    </location>
</feature>
<evidence type="ECO:0000256" key="3">
    <source>
        <dbReference type="ARBA" id="ARBA00022448"/>
    </source>
</evidence>
<evidence type="ECO:0000256" key="6">
    <source>
        <dbReference type="ARBA" id="ARBA00022989"/>
    </source>
</evidence>
<protein>
    <submittedName>
        <fullName evidence="9">ABC transporter permease</fullName>
    </submittedName>
</protein>
<gene>
    <name evidence="9" type="ORF">nbrc107696_14890</name>
</gene>
<feature type="transmembrane region" description="Helical" evidence="8">
    <location>
        <begin position="283"/>
        <end position="301"/>
    </location>
</feature>
<sequence>MRTQLRASRRQTATVCVLVGAVLALVVASLCIGALPTAPTTTVRILLDGHSRMPTPEEVAILHFRVPRTIVIALVGAALGVSGALVQGLTRNTLADPGLLGISAGASLAVVVGVAYLSVSTALGQLALAFIGAAAASVAVFALGGARGRGTSPITLVIAGATVSAFLVAVTTTLVLRSPDTVDRYRFWTTGSVAITDYDSFVPAIGFLAVGFLLAVICAPGLNLLTMGDHAARSLGLDLTRTRILTVVAITLLAGAATAIAGPIAFLGLTAPHLARTFTGPDYRWAVPVSALCATAVLYVADIVGRVIAFREIPAGIMMVVVGVPFFLAAVRRSRFVQL</sequence>
<evidence type="ECO:0000256" key="1">
    <source>
        <dbReference type="ARBA" id="ARBA00004651"/>
    </source>
</evidence>
<evidence type="ECO:0000256" key="5">
    <source>
        <dbReference type="ARBA" id="ARBA00022692"/>
    </source>
</evidence>
<dbReference type="FunFam" id="1.10.3470.10:FF:000001">
    <property type="entry name" value="Vitamin B12 ABC transporter permease BtuC"/>
    <property type="match status" value="1"/>
</dbReference>
<dbReference type="GO" id="GO:0033214">
    <property type="term" value="P:siderophore-iron import into cell"/>
    <property type="evidence" value="ECO:0007669"/>
    <property type="project" value="TreeGrafter"/>
</dbReference>
<dbReference type="GO" id="GO:0005886">
    <property type="term" value="C:plasma membrane"/>
    <property type="evidence" value="ECO:0007669"/>
    <property type="project" value="UniProtKB-SubCell"/>
</dbReference>
<dbReference type="EMBL" id="BJOV01000003">
    <property type="protein sequence ID" value="GEE01043.1"/>
    <property type="molecule type" value="Genomic_DNA"/>
</dbReference>
<evidence type="ECO:0000256" key="4">
    <source>
        <dbReference type="ARBA" id="ARBA00022475"/>
    </source>
</evidence>
<feature type="transmembrane region" description="Helical" evidence="8">
    <location>
        <begin position="313"/>
        <end position="331"/>
    </location>
</feature>
<comment type="similarity">
    <text evidence="2">Belongs to the binding-protein-dependent transport system permease family. FecCD subfamily.</text>
</comment>
<keyword evidence="3" id="KW-0813">Transport</keyword>
<dbReference type="CDD" id="cd06550">
    <property type="entry name" value="TM_ABC_iron-siderophores_like"/>
    <property type="match status" value="1"/>
</dbReference>
<keyword evidence="4" id="KW-1003">Cell membrane</keyword>
<feature type="transmembrane region" description="Helical" evidence="8">
    <location>
        <begin position="66"/>
        <end position="86"/>
    </location>
</feature>
<dbReference type="GO" id="GO:0022857">
    <property type="term" value="F:transmembrane transporter activity"/>
    <property type="evidence" value="ECO:0007669"/>
    <property type="project" value="InterPro"/>
</dbReference>
<name>A0A7I9V7I5_9ACTN</name>
<dbReference type="SUPFAM" id="SSF81345">
    <property type="entry name" value="ABC transporter involved in vitamin B12 uptake, BtuC"/>
    <property type="match status" value="1"/>
</dbReference>
<feature type="transmembrane region" description="Helical" evidence="8">
    <location>
        <begin position="12"/>
        <end position="35"/>
    </location>
</feature>
<accession>A0A7I9V7I5</accession>
<reference evidence="10" key="1">
    <citation type="submission" date="2019-06" db="EMBL/GenBank/DDBJ databases">
        <title>Gordonia isolated from sludge of a wastewater treatment plant.</title>
        <authorList>
            <person name="Tamura T."/>
            <person name="Aoyama K."/>
            <person name="Kang Y."/>
            <person name="Saito S."/>
            <person name="Akiyama N."/>
            <person name="Yazawa K."/>
            <person name="Gonoi T."/>
            <person name="Mikami Y."/>
        </authorList>
    </citation>
    <scope>NUCLEOTIDE SEQUENCE [LARGE SCALE GENOMIC DNA]</scope>
    <source>
        <strain evidence="10">NBRC 107696</strain>
    </source>
</reference>
<dbReference type="Pfam" id="PF01032">
    <property type="entry name" value="FecCD"/>
    <property type="match status" value="1"/>
</dbReference>
<evidence type="ECO:0000313" key="10">
    <source>
        <dbReference type="Proteomes" id="UP000444960"/>
    </source>
</evidence>
<proteinExistence type="inferred from homology"/>
<keyword evidence="7 8" id="KW-0472">Membrane</keyword>
<dbReference type="Gene3D" id="1.10.3470.10">
    <property type="entry name" value="ABC transporter involved in vitamin B12 uptake, BtuC"/>
    <property type="match status" value="1"/>
</dbReference>
<feature type="transmembrane region" description="Helical" evidence="8">
    <location>
        <begin position="123"/>
        <end position="144"/>
    </location>
</feature>